<accession>A0A846I469</accession>
<dbReference type="RefSeq" id="WP_039774243.1">
    <property type="nucleotide sequence ID" value="NZ_LFON01000035.1"/>
</dbReference>
<organism evidence="2 3">
    <name type="scientific">Clostridium botulinum</name>
    <dbReference type="NCBI Taxonomy" id="1491"/>
    <lineage>
        <taxon>Bacteria</taxon>
        <taxon>Bacillati</taxon>
        <taxon>Bacillota</taxon>
        <taxon>Clostridia</taxon>
        <taxon>Eubacteriales</taxon>
        <taxon>Clostridiaceae</taxon>
        <taxon>Clostridium</taxon>
    </lineage>
</organism>
<evidence type="ECO:0000256" key="1">
    <source>
        <dbReference type="SAM" id="Coils"/>
    </source>
</evidence>
<name>A0A846I469_CLOBO</name>
<gene>
    <name evidence="2" type="ORF">EXM69_20720</name>
</gene>
<comment type="caution">
    <text evidence="2">The sequence shown here is derived from an EMBL/GenBank/DDBJ whole genome shotgun (WGS) entry which is preliminary data.</text>
</comment>
<dbReference type="AlphaFoldDB" id="A0A846I469"/>
<protein>
    <submittedName>
        <fullName evidence="2">Uncharacterized protein</fullName>
    </submittedName>
</protein>
<reference evidence="2 3" key="1">
    <citation type="submission" date="2019-02" db="EMBL/GenBank/DDBJ databases">
        <title>Genome sequencing of Clostridium botulinum clinical isolates.</title>
        <authorList>
            <person name="Brunt J."/>
            <person name="Van Vliet A.H.M."/>
            <person name="Stringer S.C."/>
            <person name="Grant K.A."/>
            <person name="Carter A.C."/>
            <person name="Peck M.W."/>
        </authorList>
    </citation>
    <scope>NUCLEOTIDE SEQUENCE [LARGE SCALE GENOMIC DNA]</scope>
    <source>
        <strain evidence="2 3">H142660711</strain>
    </source>
</reference>
<dbReference type="Proteomes" id="UP000473887">
    <property type="component" value="Unassembled WGS sequence"/>
</dbReference>
<keyword evidence="1" id="KW-0175">Coiled coil</keyword>
<proteinExistence type="predicted"/>
<sequence>MKLLWIEKITENKARVYTIHNFPDMVKDKTGGIVVDDILPKPKLKENECAVHYVNPLTKEQSYEICIKEETKEELEQQKQQAELNAKLLKDNAKIQIELNKQKELNADLLLKIAQVGGNANA</sequence>
<evidence type="ECO:0000313" key="2">
    <source>
        <dbReference type="EMBL" id="NEZ94288.1"/>
    </source>
</evidence>
<dbReference type="EMBL" id="SGKC01000094">
    <property type="protein sequence ID" value="NEZ94288.1"/>
    <property type="molecule type" value="Genomic_DNA"/>
</dbReference>
<feature type="coiled-coil region" evidence="1">
    <location>
        <begin position="67"/>
        <end position="105"/>
    </location>
</feature>
<evidence type="ECO:0000313" key="3">
    <source>
        <dbReference type="Proteomes" id="UP000473887"/>
    </source>
</evidence>